<dbReference type="SMART" id="SM00028">
    <property type="entry name" value="TPR"/>
    <property type="match status" value="3"/>
</dbReference>
<feature type="repeat" description="TPR" evidence="1">
    <location>
        <begin position="195"/>
        <end position="228"/>
    </location>
</feature>
<evidence type="ECO:0000313" key="3">
    <source>
        <dbReference type="Proteomes" id="UP001202134"/>
    </source>
</evidence>
<reference evidence="2 3" key="1">
    <citation type="submission" date="2022-01" db="EMBL/GenBank/DDBJ databases">
        <title>Whole genome-based taxonomy of the Shewanellaceae.</title>
        <authorList>
            <person name="Martin-Rodriguez A.J."/>
        </authorList>
    </citation>
    <scope>NUCLEOTIDE SEQUENCE [LARGE SCALE GENOMIC DNA]</scope>
    <source>
        <strain evidence="2 3">DSM 24955</strain>
    </source>
</reference>
<dbReference type="Pfam" id="PF13174">
    <property type="entry name" value="TPR_6"/>
    <property type="match status" value="2"/>
</dbReference>
<dbReference type="SUPFAM" id="SSF48452">
    <property type="entry name" value="TPR-like"/>
    <property type="match status" value="2"/>
</dbReference>
<dbReference type="RefSeq" id="WP_248954406.1">
    <property type="nucleotide sequence ID" value="NZ_JAKIKU010000001.1"/>
</dbReference>
<dbReference type="InterPro" id="IPR011990">
    <property type="entry name" value="TPR-like_helical_dom_sf"/>
</dbReference>
<dbReference type="PROSITE" id="PS50005">
    <property type="entry name" value="TPR"/>
    <property type="match status" value="1"/>
</dbReference>
<keyword evidence="3" id="KW-1185">Reference proteome</keyword>
<comment type="caution">
    <text evidence="2">The sequence shown here is derived from an EMBL/GenBank/DDBJ whole genome shotgun (WGS) entry which is preliminary data.</text>
</comment>
<dbReference type="InterPro" id="IPR019734">
    <property type="entry name" value="TPR_rpt"/>
</dbReference>
<keyword evidence="1" id="KW-0802">TPR repeat</keyword>
<protein>
    <submittedName>
        <fullName evidence="2">Tetratricopeptide repeat protein</fullName>
    </submittedName>
</protein>
<gene>
    <name evidence="2" type="ORF">L2737_00460</name>
</gene>
<proteinExistence type="predicted"/>
<dbReference type="PROSITE" id="PS51257">
    <property type="entry name" value="PROKAR_LIPOPROTEIN"/>
    <property type="match status" value="1"/>
</dbReference>
<accession>A0ABT0KIY2</accession>
<evidence type="ECO:0000313" key="2">
    <source>
        <dbReference type="EMBL" id="MCL1043803.1"/>
    </source>
</evidence>
<sequence length="1085" mass="123226">MTPSKPTLSLLVSCMIIAGVSGCKSTLDTQANNNPKRATLTDLAKQQPQVSLDSLTLTKAQRSQKLAQIYQQLLTLEPNPEVRTHVEYRLVQIKTENLEEQMFGELETTVLDEDTGVNSLAAEQKALQQFKQNDQQLVKLIAEYQTLLQRYPNRADNEHLQYQLAKALDLQGQLDESLIEMESLLSRYPNTQYLAELNFRRGEIYYNLQDYPAAISAYKQVQSADNNDKYLLNSIYMSGWSLFKLNRLPEADSTFLSVFDTILANHKPKQNELTATDFSFASLSSREQNLAIDAQRVLSISLSQQQQSVSLVALVTSKQDTRYLPIYQHVLFDNLAKFLLKQELQHDAELTYQAYIDLAQDNIWSARYSLALLELYQRQGKFASMHKLKNDYINQYGLNSTFWSQASAKHQQELLPHLLAFSDEHSRRVYANAQNQPAGIGRVSAFKAAANALSTYLQLAKLPQASSLLSKDIHTDEYLFADANFEAKQFRQALNSYKTIAYGEISSIDESVQADQPNQQADHLSQANKQLNQEQIALKKQAAYATTITIREILTPLQNQANANLDSTQVVLQERVALDKQFIANYPDDKRALELATHGAQYSFASKNYLDLAQFSEFVLVTHGVINQPSEKSAEQIAVVARQTPDELASVQKPQAYIALDKSSVINPVQHGKQLPKTQLKQVQLVTQLYAHGLYQQSQYALAEQSYNLALKYLSVSQTPTAQQATSRVEMRDLLASSIYFQAQANKNDNPQLAVVDLLRISKAVPESKYAVSGEFEAANILLSQQQWQQAITVLVPFQKRYPKHQFSASIPAKLAQSYEALEQWELAAEQLLIIVANEPKGALKREAQYTAAEYYLKAGETEKARLTYRTYAKDYPEPFDVAQEVRLKMSEFYQVSNEPNKEYYWYRQILTFHAKQQAKANTFAGREIEIASIAASELAQAHQQTFIAIKLTAPLNKTLKRKQDAMKQAIGYYQQVLDFQRAQYVPQATFNLAEMYRQLAADVMDSERPSDLDELALEEYEILLEELAYPFEEKAIEIHISNTERAWQNIYDQWIGKSFATLTELSPALYNKQEVTHDVVESIH</sequence>
<dbReference type="Gene3D" id="1.25.40.10">
    <property type="entry name" value="Tetratricopeptide repeat domain"/>
    <property type="match status" value="2"/>
</dbReference>
<organism evidence="2 3">
    <name type="scientific">Shewanella electrodiphila</name>
    <dbReference type="NCBI Taxonomy" id="934143"/>
    <lineage>
        <taxon>Bacteria</taxon>
        <taxon>Pseudomonadati</taxon>
        <taxon>Pseudomonadota</taxon>
        <taxon>Gammaproteobacteria</taxon>
        <taxon>Alteromonadales</taxon>
        <taxon>Shewanellaceae</taxon>
        <taxon>Shewanella</taxon>
    </lineage>
</organism>
<dbReference type="EMBL" id="JAKIKU010000001">
    <property type="protein sequence ID" value="MCL1043803.1"/>
    <property type="molecule type" value="Genomic_DNA"/>
</dbReference>
<evidence type="ECO:0000256" key="1">
    <source>
        <dbReference type="PROSITE-ProRule" id="PRU00339"/>
    </source>
</evidence>
<name>A0ABT0KIY2_9GAMM</name>
<dbReference type="Proteomes" id="UP001202134">
    <property type="component" value="Unassembled WGS sequence"/>
</dbReference>